<dbReference type="EMBL" id="KL596724">
    <property type="protein sequence ID" value="KER27378.1"/>
    <property type="molecule type" value="Genomic_DNA"/>
</dbReference>
<keyword evidence="2" id="KW-1185">Reference proteome</keyword>
<name>A0A074ZJ65_OPIVI</name>
<dbReference type="AlphaFoldDB" id="A0A074ZJ65"/>
<dbReference type="OrthoDB" id="6139357at2759"/>
<dbReference type="KEGG" id="ovi:T265_05554"/>
<evidence type="ECO:0000313" key="1">
    <source>
        <dbReference type="EMBL" id="KER27378.1"/>
    </source>
</evidence>
<protein>
    <submittedName>
        <fullName evidence="1">Uncharacterized protein</fullName>
    </submittedName>
</protein>
<accession>A0A074ZJ65</accession>
<proteinExistence type="predicted"/>
<dbReference type="Proteomes" id="UP000054324">
    <property type="component" value="Unassembled WGS sequence"/>
</dbReference>
<dbReference type="RefSeq" id="XP_009168859.1">
    <property type="nucleotide sequence ID" value="XM_009170595.1"/>
</dbReference>
<dbReference type="PANTHER" id="PTHR47027:SF20">
    <property type="entry name" value="REVERSE TRANSCRIPTASE-LIKE PROTEIN WITH RNA-DIRECTED DNA POLYMERASE DOMAIN"/>
    <property type="match status" value="1"/>
</dbReference>
<sequence length="256" mass="28024">MEIIPTFEEQQDDPAGPRDSLRAAHYAKEYQRPIKQEDLHPVSSSSRNTQRNLSEAQALLNKLTAIMPSFGMRLAPSKCKVLLQNVPSANVSLTVQGEPLEIVENFTYLGSCISSDGSVSDEVGARISKARITFANLRHLWRQKGISLDLKGRVYQATSLDRALPVVDRVSHQQLLPAQFVEGVQSALSVQLRLARAIGQLSVEVVHLAPELGKAPLATLWSKGKREDSPVGDLQTTVDQLAKQLAAIKTKSGRQA</sequence>
<dbReference type="GeneID" id="20319736"/>
<gene>
    <name evidence="1" type="ORF">T265_05554</name>
</gene>
<organism evidence="1 2">
    <name type="scientific">Opisthorchis viverrini</name>
    <name type="common">Southeast Asian liver fluke</name>
    <dbReference type="NCBI Taxonomy" id="6198"/>
    <lineage>
        <taxon>Eukaryota</taxon>
        <taxon>Metazoa</taxon>
        <taxon>Spiralia</taxon>
        <taxon>Lophotrochozoa</taxon>
        <taxon>Platyhelminthes</taxon>
        <taxon>Trematoda</taxon>
        <taxon>Digenea</taxon>
        <taxon>Opisthorchiida</taxon>
        <taxon>Opisthorchiata</taxon>
        <taxon>Opisthorchiidae</taxon>
        <taxon>Opisthorchis</taxon>
    </lineage>
</organism>
<evidence type="ECO:0000313" key="2">
    <source>
        <dbReference type="Proteomes" id="UP000054324"/>
    </source>
</evidence>
<dbReference type="STRING" id="6198.A0A074ZJ65"/>
<dbReference type="CTD" id="20319736"/>
<reference evidence="1 2" key="1">
    <citation type="submission" date="2013-11" db="EMBL/GenBank/DDBJ databases">
        <title>Opisthorchis viverrini - life in the bile duct.</title>
        <authorList>
            <person name="Young N.D."/>
            <person name="Nagarajan N."/>
            <person name="Lin S.J."/>
            <person name="Korhonen P.K."/>
            <person name="Jex A.R."/>
            <person name="Hall R.S."/>
            <person name="Safavi-Hemami H."/>
            <person name="Kaewkong W."/>
            <person name="Bertrand D."/>
            <person name="Gao S."/>
            <person name="Seet Q."/>
            <person name="Wongkham S."/>
            <person name="Teh B.T."/>
            <person name="Wongkham C."/>
            <person name="Intapan P.M."/>
            <person name="Maleewong W."/>
            <person name="Yang X."/>
            <person name="Hu M."/>
            <person name="Wang Z."/>
            <person name="Hofmann A."/>
            <person name="Sternberg P.W."/>
            <person name="Tan P."/>
            <person name="Wang J."/>
            <person name="Gasser R.B."/>
        </authorList>
    </citation>
    <scope>NUCLEOTIDE SEQUENCE [LARGE SCALE GENOMIC DNA]</scope>
</reference>
<dbReference type="PANTHER" id="PTHR47027">
    <property type="entry name" value="REVERSE TRANSCRIPTASE DOMAIN-CONTAINING PROTEIN"/>
    <property type="match status" value="1"/>
</dbReference>